<dbReference type="Proteomes" id="UP001342314">
    <property type="component" value="Unassembled WGS sequence"/>
</dbReference>
<reference evidence="2 3" key="1">
    <citation type="submission" date="2021-12" db="EMBL/GenBank/DDBJ databases">
        <title>High titer production of polyol ester of fatty acids by Rhodotorula paludigena BS15 towards product separation-free biomass refinery.</title>
        <authorList>
            <person name="Mano J."/>
            <person name="Ono H."/>
            <person name="Tanaka T."/>
            <person name="Naito K."/>
            <person name="Sushida H."/>
            <person name="Ike M."/>
            <person name="Tokuyasu K."/>
            <person name="Kitaoka M."/>
        </authorList>
    </citation>
    <scope>NUCLEOTIDE SEQUENCE [LARGE SCALE GENOMIC DNA]</scope>
    <source>
        <strain evidence="2 3">BS15</strain>
    </source>
</reference>
<dbReference type="AlphaFoldDB" id="A0AAV5GKP9"/>
<comment type="caution">
    <text evidence="2">The sequence shown here is derived from an EMBL/GenBank/DDBJ whole genome shotgun (WGS) entry which is preliminary data.</text>
</comment>
<accession>A0AAV5GKP9</accession>
<evidence type="ECO:0000313" key="2">
    <source>
        <dbReference type="EMBL" id="GJN92901.1"/>
    </source>
</evidence>
<feature type="region of interest" description="Disordered" evidence="1">
    <location>
        <begin position="228"/>
        <end position="316"/>
    </location>
</feature>
<sequence length="373" mass="39563">MANTAAAEHAHENGLTEHSPLAATIRLPPLSSLSLPGSPTSGPSQLPSTPHSPTLPLLQHPRPTYPARTHSQSSPLLDPPTPPSQVSAPPQVVPADVYARAYQLLRERYAGRGNEVREVAEQAKEALAQQQKRRRSSQESADGSEAKRRRSSGVELALPVRQSQQQRDGVVFFDNPAPLPSNSLSSAAIAPQQRRRSAEARLPSLSSIFPPSTLPLLASAAAALPRAYSPRPVDRKRSFSMPPPLPPSARQTSRMADKENGHGTGESRTVSTHPVHFAPLPTSRSLPSLASYAPQHAQHSPSSAPASPALGASSGPRSRIEALSQVVRSFEAVRACRADGWRRLAGSGLLPTQGLAGREEAAEGLVGLGMPTH</sequence>
<organism evidence="2 3">
    <name type="scientific">Rhodotorula paludigena</name>
    <dbReference type="NCBI Taxonomy" id="86838"/>
    <lineage>
        <taxon>Eukaryota</taxon>
        <taxon>Fungi</taxon>
        <taxon>Dikarya</taxon>
        <taxon>Basidiomycota</taxon>
        <taxon>Pucciniomycotina</taxon>
        <taxon>Microbotryomycetes</taxon>
        <taxon>Sporidiobolales</taxon>
        <taxon>Sporidiobolaceae</taxon>
        <taxon>Rhodotorula</taxon>
    </lineage>
</organism>
<dbReference type="EMBL" id="BQKY01000012">
    <property type="protein sequence ID" value="GJN92901.1"/>
    <property type="molecule type" value="Genomic_DNA"/>
</dbReference>
<name>A0AAV5GKP9_9BASI</name>
<feature type="compositionally biased region" description="Low complexity" evidence="1">
    <location>
        <begin position="27"/>
        <end position="61"/>
    </location>
</feature>
<feature type="region of interest" description="Disordered" evidence="1">
    <location>
        <begin position="122"/>
        <end position="176"/>
    </location>
</feature>
<keyword evidence="3" id="KW-1185">Reference proteome</keyword>
<evidence type="ECO:0008006" key="4">
    <source>
        <dbReference type="Google" id="ProtNLM"/>
    </source>
</evidence>
<proteinExistence type="predicted"/>
<feature type="compositionally biased region" description="Low complexity" evidence="1">
    <location>
        <begin position="293"/>
        <end position="316"/>
    </location>
</feature>
<evidence type="ECO:0000256" key="1">
    <source>
        <dbReference type="SAM" id="MobiDB-lite"/>
    </source>
</evidence>
<feature type="region of interest" description="Disordered" evidence="1">
    <location>
        <begin position="1"/>
        <end position="92"/>
    </location>
</feature>
<protein>
    <recommendedName>
        <fullName evidence="4">Proteophosphoglycan ppg4</fullName>
    </recommendedName>
</protein>
<evidence type="ECO:0000313" key="3">
    <source>
        <dbReference type="Proteomes" id="UP001342314"/>
    </source>
</evidence>
<gene>
    <name evidence="2" type="ORF">Rhopal_005941-T1</name>
</gene>